<feature type="chain" id="PRO_5018277102" description="Saposin B-type domain-containing protein" evidence="1">
    <location>
        <begin position="29"/>
        <end position="202"/>
    </location>
</feature>
<dbReference type="GO" id="GO:0008191">
    <property type="term" value="F:metalloendopeptidase inhibitor activity"/>
    <property type="evidence" value="ECO:0007669"/>
    <property type="project" value="InterPro"/>
</dbReference>
<accession>A0A3M0KT04</accession>
<gene>
    <name evidence="2" type="ORF">DUI87_08509</name>
</gene>
<protein>
    <recommendedName>
        <fullName evidence="4">Saposin B-type domain-containing protein</fullName>
    </recommendedName>
</protein>
<dbReference type="PANTHER" id="PTHR13487">
    <property type="entry name" value="SERINE PROTEASE INHIBITOR"/>
    <property type="match status" value="1"/>
</dbReference>
<dbReference type="InterPro" id="IPR039016">
    <property type="entry name" value="RECK"/>
</dbReference>
<dbReference type="Proteomes" id="UP000269221">
    <property type="component" value="Unassembled WGS sequence"/>
</dbReference>
<dbReference type="GO" id="GO:0001955">
    <property type="term" value="P:blood vessel maturation"/>
    <property type="evidence" value="ECO:0007669"/>
    <property type="project" value="TreeGrafter"/>
</dbReference>
<proteinExistence type="predicted"/>
<dbReference type="GO" id="GO:0030198">
    <property type="term" value="P:extracellular matrix organization"/>
    <property type="evidence" value="ECO:0007669"/>
    <property type="project" value="TreeGrafter"/>
</dbReference>
<organism evidence="2 3">
    <name type="scientific">Hirundo rustica rustica</name>
    <dbReference type="NCBI Taxonomy" id="333673"/>
    <lineage>
        <taxon>Eukaryota</taxon>
        <taxon>Metazoa</taxon>
        <taxon>Chordata</taxon>
        <taxon>Craniata</taxon>
        <taxon>Vertebrata</taxon>
        <taxon>Euteleostomi</taxon>
        <taxon>Archelosauria</taxon>
        <taxon>Archosauria</taxon>
        <taxon>Dinosauria</taxon>
        <taxon>Saurischia</taxon>
        <taxon>Theropoda</taxon>
        <taxon>Coelurosauria</taxon>
        <taxon>Aves</taxon>
        <taxon>Neognathae</taxon>
        <taxon>Neoaves</taxon>
        <taxon>Telluraves</taxon>
        <taxon>Australaves</taxon>
        <taxon>Passeriformes</taxon>
        <taxon>Sylvioidea</taxon>
        <taxon>Hirundinidae</taxon>
        <taxon>Hirundo</taxon>
    </lineage>
</organism>
<evidence type="ECO:0000313" key="2">
    <source>
        <dbReference type="EMBL" id="RMC16293.1"/>
    </source>
</evidence>
<comment type="caution">
    <text evidence="2">The sequence shown here is derived from an EMBL/GenBank/DDBJ whole genome shotgun (WGS) entry which is preliminary data.</text>
</comment>
<dbReference type="EMBL" id="QRBI01000104">
    <property type="protein sequence ID" value="RMC16293.1"/>
    <property type="molecule type" value="Genomic_DNA"/>
</dbReference>
<reference evidence="2 3" key="1">
    <citation type="submission" date="2018-07" db="EMBL/GenBank/DDBJ databases">
        <title>A high quality draft genome assembly of the barn swallow (H. rustica rustica).</title>
        <authorList>
            <person name="Formenti G."/>
            <person name="Chiara M."/>
            <person name="Poveda L."/>
            <person name="Francoijs K.-J."/>
            <person name="Bonisoli-Alquati A."/>
            <person name="Canova L."/>
            <person name="Gianfranceschi L."/>
            <person name="Horner D.S."/>
            <person name="Saino N."/>
        </authorList>
    </citation>
    <scope>NUCLEOTIDE SEQUENCE [LARGE SCALE GENOMIC DNA]</scope>
    <source>
        <strain evidence="2">Chelidonia</strain>
        <tissue evidence="2">Blood</tissue>
    </source>
</reference>
<feature type="signal peptide" evidence="1">
    <location>
        <begin position="1"/>
        <end position="28"/>
    </location>
</feature>
<dbReference type="STRING" id="333673.A0A3M0KT04"/>
<evidence type="ECO:0000256" key="1">
    <source>
        <dbReference type="SAM" id="SignalP"/>
    </source>
</evidence>
<name>A0A3M0KT04_HIRRU</name>
<dbReference type="GO" id="GO:0002040">
    <property type="term" value="P:sprouting angiogenesis"/>
    <property type="evidence" value="ECO:0007669"/>
    <property type="project" value="TreeGrafter"/>
</dbReference>
<evidence type="ECO:0000313" key="3">
    <source>
        <dbReference type="Proteomes" id="UP000269221"/>
    </source>
</evidence>
<dbReference type="AlphaFoldDB" id="A0A3M0KT04"/>
<sequence length="202" mass="21978">MAAAAAARWPWALLCLAAAPLLCPAAAGLSCCYHAKDNLMCRDVCEQILSSKSDSRLKHLLQRAPDYCPESMGEVWGCINSSLPVFTSKMNLQECQVPEISCKVQNKEDLHLMEEDRVRQMDEVSSGGEVKTGQIAVPEGLISITECSCRPVSQGMTLGLVLFSILVNDGTEYTFSVFASDTKVKGEVARPDGFDAVQRDVD</sequence>
<evidence type="ECO:0008006" key="4">
    <source>
        <dbReference type="Google" id="ProtNLM"/>
    </source>
</evidence>
<keyword evidence="1" id="KW-0732">Signal</keyword>
<dbReference type="OrthoDB" id="5956770at2759"/>
<dbReference type="PANTHER" id="PTHR13487:SF3">
    <property type="entry name" value="REVERSION-INDUCING CYSTEINE-RICH PROTEIN WITH KAZAL MOTIFS"/>
    <property type="match status" value="1"/>
</dbReference>
<dbReference type="GO" id="GO:0005886">
    <property type="term" value="C:plasma membrane"/>
    <property type="evidence" value="ECO:0007669"/>
    <property type="project" value="TreeGrafter"/>
</dbReference>
<keyword evidence="3" id="KW-1185">Reference proteome</keyword>